<dbReference type="InterPro" id="IPR010133">
    <property type="entry name" value="Bacteriocin_signal_seq"/>
</dbReference>
<evidence type="ECO:0000313" key="2">
    <source>
        <dbReference type="EMBL" id="AND80070.1"/>
    </source>
</evidence>
<reference evidence="2 3" key="1">
    <citation type="journal article" date="2016" name="Int. J. Syst. Evol. Microbiol.">
        <title>Streptococcuspantholopis sp. nov., isolated from faeces of the Tibetan antelope (Pantholops hodgsonii).</title>
        <authorList>
            <person name="Bai X."/>
            <person name="Xiong Y."/>
            <person name="Lu S."/>
            <person name="Jin D."/>
            <person name="Lai X."/>
            <person name="Yang J."/>
            <person name="Niu L."/>
            <person name="Hu S."/>
            <person name="Meng X."/>
            <person name="Pu J."/>
            <person name="Ye C."/>
            <person name="Xu J."/>
        </authorList>
    </citation>
    <scope>NUCLEOTIDE SEQUENCE [LARGE SCALE GENOMIC DNA]</scope>
    <source>
        <strain evidence="2 3">TA 26</strain>
    </source>
</reference>
<dbReference type="AlphaFoldDB" id="A0A172Q9E3"/>
<dbReference type="Proteomes" id="UP000077317">
    <property type="component" value="Chromosome"/>
</dbReference>
<dbReference type="STRING" id="1811193.A0O21_08670"/>
<dbReference type="KEGG" id="spat:A0O21_08670"/>
<feature type="transmembrane region" description="Helical" evidence="1">
    <location>
        <begin position="20"/>
        <end position="38"/>
    </location>
</feature>
<name>A0A172Q9E3_9STRE</name>
<reference evidence="3" key="2">
    <citation type="submission" date="2016-03" db="EMBL/GenBank/DDBJ databases">
        <title>Streptococcus antelopensis sp. nov., isolated from the feces of the Tibetan antelope (Pantholops hodgsonii) in Hoh Xil National Nature Reserve, Qinghai, China.</title>
        <authorList>
            <person name="Bai X."/>
        </authorList>
    </citation>
    <scope>NUCLEOTIDE SEQUENCE [LARGE SCALE GENOMIC DNA]</scope>
    <source>
        <strain evidence="3">TA 26</strain>
    </source>
</reference>
<dbReference type="NCBIfam" id="TIGR03949">
    <property type="entry name" value="bact_IIb_cerein"/>
    <property type="match status" value="1"/>
</dbReference>
<dbReference type="EMBL" id="CP014699">
    <property type="protein sequence ID" value="AND80070.1"/>
    <property type="molecule type" value="Genomic_DNA"/>
</dbReference>
<dbReference type="RefSeq" id="WP_067064323.1">
    <property type="nucleotide sequence ID" value="NZ_CP014699.1"/>
</dbReference>
<dbReference type="OrthoDB" id="2226240at2"/>
<dbReference type="NCBIfam" id="TIGR01847">
    <property type="entry name" value="bacteriocin_sig"/>
    <property type="match status" value="1"/>
</dbReference>
<gene>
    <name evidence="2" type="ORF">A0O21_08670</name>
</gene>
<sequence>MELAVNKFVELTDEELMEIEGGGVGVAIALFMAGYTIGKDIAQRGK</sequence>
<keyword evidence="1" id="KW-1133">Transmembrane helix</keyword>
<evidence type="ECO:0000256" key="1">
    <source>
        <dbReference type="SAM" id="Phobius"/>
    </source>
</evidence>
<keyword evidence="1" id="KW-0472">Membrane</keyword>
<protein>
    <submittedName>
        <fullName evidence="2">Bacteriocin</fullName>
    </submittedName>
</protein>
<dbReference type="InterPro" id="IPR023991">
    <property type="entry name" value="Bacteriocin_IIb_lactobn/cerein"/>
</dbReference>
<keyword evidence="3" id="KW-1185">Reference proteome</keyword>
<proteinExistence type="predicted"/>
<accession>A0A172Q9E3</accession>
<evidence type="ECO:0000313" key="3">
    <source>
        <dbReference type="Proteomes" id="UP000077317"/>
    </source>
</evidence>
<keyword evidence="1" id="KW-0812">Transmembrane</keyword>
<organism evidence="2 3">
    <name type="scientific">Streptococcus pantholopis</name>
    <dbReference type="NCBI Taxonomy" id="1811193"/>
    <lineage>
        <taxon>Bacteria</taxon>
        <taxon>Bacillati</taxon>
        <taxon>Bacillota</taxon>
        <taxon>Bacilli</taxon>
        <taxon>Lactobacillales</taxon>
        <taxon>Streptococcaceae</taxon>
        <taxon>Streptococcus</taxon>
    </lineage>
</organism>